<proteinExistence type="predicted"/>
<accession>A0ABW7WC22</accession>
<evidence type="ECO:0000313" key="3">
    <source>
        <dbReference type="Proteomes" id="UP001611450"/>
    </source>
</evidence>
<dbReference type="Pfam" id="PF00583">
    <property type="entry name" value="Acetyltransf_1"/>
    <property type="match status" value="1"/>
</dbReference>
<dbReference type="Proteomes" id="UP001611450">
    <property type="component" value="Unassembled WGS sequence"/>
</dbReference>
<dbReference type="RefSeq" id="WP_396945079.1">
    <property type="nucleotide sequence ID" value="NZ_JBIRXV010000001.1"/>
</dbReference>
<evidence type="ECO:0000313" key="2">
    <source>
        <dbReference type="EMBL" id="MFI2320519.1"/>
    </source>
</evidence>
<dbReference type="InterPro" id="IPR000182">
    <property type="entry name" value="GNAT_dom"/>
</dbReference>
<comment type="caution">
    <text evidence="2">The sequence shown here is derived from an EMBL/GenBank/DDBJ whole genome shotgun (WGS) entry which is preliminary data.</text>
</comment>
<evidence type="ECO:0000259" key="1">
    <source>
        <dbReference type="PROSITE" id="PS51186"/>
    </source>
</evidence>
<dbReference type="EMBL" id="JBIRXV010000001">
    <property type="protein sequence ID" value="MFI2320519.1"/>
    <property type="molecule type" value="Genomic_DNA"/>
</dbReference>
<sequence length="200" mass="23208">MTSEDSALSDLNFQRYTAAQARELRDEVEAIFRDSYVDAIESGEEFESPEAFMHRFDAYTDPDRAGEFELVIARLHGEPCGQAWGWPLTAETRWWDGLELDQGDQASFTAENGSRTFAFSEIMVRKQFTGKGVARALHDELLEGRPEQRATLLVRPDNHRAYDNYRRWGWHRVGTLRPDWPDAPRFDVLMRDLRQAHVDQ</sequence>
<organism evidence="2 3">
    <name type="scientific">Nocardia beijingensis</name>
    <dbReference type="NCBI Taxonomy" id="95162"/>
    <lineage>
        <taxon>Bacteria</taxon>
        <taxon>Bacillati</taxon>
        <taxon>Actinomycetota</taxon>
        <taxon>Actinomycetes</taxon>
        <taxon>Mycobacteriales</taxon>
        <taxon>Nocardiaceae</taxon>
        <taxon>Nocardia</taxon>
    </lineage>
</organism>
<gene>
    <name evidence="2" type="ORF">ACH47G_08520</name>
</gene>
<reference evidence="2 3" key="1">
    <citation type="submission" date="2024-10" db="EMBL/GenBank/DDBJ databases">
        <title>The Natural Products Discovery Center: Release of the First 8490 Sequenced Strains for Exploring Actinobacteria Biosynthetic Diversity.</title>
        <authorList>
            <person name="Kalkreuter E."/>
            <person name="Kautsar S.A."/>
            <person name="Yang D."/>
            <person name="Bader C.D."/>
            <person name="Teijaro C.N."/>
            <person name="Fluegel L."/>
            <person name="Davis C.M."/>
            <person name="Simpson J.R."/>
            <person name="Lauterbach L."/>
            <person name="Steele A.D."/>
            <person name="Gui C."/>
            <person name="Meng S."/>
            <person name="Li G."/>
            <person name="Viehrig K."/>
            <person name="Ye F."/>
            <person name="Su P."/>
            <person name="Kiefer A.F."/>
            <person name="Nichols A."/>
            <person name="Cepeda A.J."/>
            <person name="Yan W."/>
            <person name="Fan B."/>
            <person name="Jiang Y."/>
            <person name="Adhikari A."/>
            <person name="Zheng C.-J."/>
            <person name="Schuster L."/>
            <person name="Cowan T.M."/>
            <person name="Smanski M.J."/>
            <person name="Chevrette M.G."/>
            <person name="De Carvalho L.P.S."/>
            <person name="Shen B."/>
        </authorList>
    </citation>
    <scope>NUCLEOTIDE SEQUENCE [LARGE SCALE GENOMIC DNA]</scope>
    <source>
        <strain evidence="2 3">NPDC019626</strain>
    </source>
</reference>
<dbReference type="SUPFAM" id="SSF55729">
    <property type="entry name" value="Acyl-CoA N-acyltransferases (Nat)"/>
    <property type="match status" value="1"/>
</dbReference>
<protein>
    <submittedName>
        <fullName evidence="2">GNAT family N-acetyltransferase</fullName>
    </submittedName>
</protein>
<dbReference type="Gene3D" id="3.40.630.30">
    <property type="match status" value="1"/>
</dbReference>
<dbReference type="PROSITE" id="PS51186">
    <property type="entry name" value="GNAT"/>
    <property type="match status" value="1"/>
</dbReference>
<dbReference type="InterPro" id="IPR016181">
    <property type="entry name" value="Acyl_CoA_acyltransferase"/>
</dbReference>
<keyword evidence="3" id="KW-1185">Reference proteome</keyword>
<feature type="domain" description="N-acetyltransferase" evidence="1">
    <location>
        <begin position="11"/>
        <end position="195"/>
    </location>
</feature>
<name>A0ABW7WC22_9NOCA</name>